<evidence type="ECO:0000313" key="3">
    <source>
        <dbReference type="EMBL" id="MBA8948884.1"/>
    </source>
</evidence>
<keyword evidence="3" id="KW-0378">Hydrolase</keyword>
<dbReference type="GO" id="GO:0008782">
    <property type="term" value="F:adenosylhomocysteine nucleosidase activity"/>
    <property type="evidence" value="ECO:0007669"/>
    <property type="project" value="UniProtKB-EC"/>
</dbReference>
<protein>
    <submittedName>
        <fullName evidence="3">Adenosylhomocysteine nucleosidase</fullName>
        <ecNumber evidence="3">3.2.2.9</ecNumber>
    </submittedName>
</protein>
<evidence type="ECO:0000256" key="1">
    <source>
        <dbReference type="SAM" id="MobiDB-lite"/>
    </source>
</evidence>
<dbReference type="GO" id="GO:0005829">
    <property type="term" value="C:cytosol"/>
    <property type="evidence" value="ECO:0007669"/>
    <property type="project" value="TreeGrafter"/>
</dbReference>
<dbReference type="Pfam" id="PF01048">
    <property type="entry name" value="PNP_UDP_1"/>
    <property type="match status" value="1"/>
</dbReference>
<gene>
    <name evidence="3" type="ORF">HNR61_000482</name>
</gene>
<keyword evidence="4" id="KW-1185">Reference proteome</keyword>
<proteinExistence type="predicted"/>
<dbReference type="GO" id="GO:0008930">
    <property type="term" value="F:methylthioadenosine nucleosidase activity"/>
    <property type="evidence" value="ECO:0007669"/>
    <property type="project" value="TreeGrafter"/>
</dbReference>
<dbReference type="GO" id="GO:0009116">
    <property type="term" value="P:nucleoside metabolic process"/>
    <property type="evidence" value="ECO:0007669"/>
    <property type="project" value="InterPro"/>
</dbReference>
<dbReference type="Proteomes" id="UP000572680">
    <property type="component" value="Unassembled WGS sequence"/>
</dbReference>
<feature type="domain" description="Nucleoside phosphorylase" evidence="2">
    <location>
        <begin position="75"/>
        <end position="290"/>
    </location>
</feature>
<sequence length="304" mass="32450">MTREPHVSGIVTHGGTTNVNSSAVGHRPVVNITAPHAERSTDGGRSRERVQVGVITILDVETQAVRLALGLNEEPADGLRFYTGQVSGPDGPTSVAAIRALAQGQRSAIAAYENLRRHHDPEVVVLTGIGGGIHRDVHEGDVVVATRVVYYDLRKYTPDGVRHRGEERESPAGVGHAVNAFFSDHHPAEFPVADPAGTTRTMRMLHGPIGSGEAVIADSAAETLAYLAGFNDKILAIDMEAGGLGQICHERSAGTGRSHGWAVVRGISDLAGADKNDDHHRLASWHAAVALRRLLPYLRVERNS</sequence>
<feature type="compositionally biased region" description="Polar residues" evidence="1">
    <location>
        <begin position="14"/>
        <end position="23"/>
    </location>
</feature>
<dbReference type="InterPro" id="IPR000845">
    <property type="entry name" value="Nucleoside_phosphorylase_d"/>
</dbReference>
<feature type="region of interest" description="Disordered" evidence="1">
    <location>
        <begin position="1"/>
        <end position="23"/>
    </location>
</feature>
<reference evidence="3 4" key="1">
    <citation type="submission" date="2020-08" db="EMBL/GenBank/DDBJ databases">
        <title>Genomic Encyclopedia of Type Strains, Phase IV (KMG-IV): sequencing the most valuable type-strain genomes for metagenomic binning, comparative biology and taxonomic classification.</title>
        <authorList>
            <person name="Goeker M."/>
        </authorList>
    </citation>
    <scope>NUCLEOTIDE SEQUENCE [LARGE SCALE GENOMIC DNA]</scope>
    <source>
        <strain evidence="3 4">DSM 44197</strain>
    </source>
</reference>
<dbReference type="InterPro" id="IPR035994">
    <property type="entry name" value="Nucleoside_phosphorylase_sf"/>
</dbReference>
<keyword evidence="3" id="KW-0326">Glycosidase</keyword>
<dbReference type="GO" id="GO:0019284">
    <property type="term" value="P:L-methionine salvage from S-adenosylmethionine"/>
    <property type="evidence" value="ECO:0007669"/>
    <property type="project" value="TreeGrafter"/>
</dbReference>
<dbReference type="RefSeq" id="WP_182841440.1">
    <property type="nucleotide sequence ID" value="NZ_BAAALP010000006.1"/>
</dbReference>
<dbReference type="Gene3D" id="3.40.50.1580">
    <property type="entry name" value="Nucleoside phosphorylase domain"/>
    <property type="match status" value="1"/>
</dbReference>
<organism evidence="3 4">
    <name type="scientific">Actinomadura namibiensis</name>
    <dbReference type="NCBI Taxonomy" id="182080"/>
    <lineage>
        <taxon>Bacteria</taxon>
        <taxon>Bacillati</taxon>
        <taxon>Actinomycetota</taxon>
        <taxon>Actinomycetes</taxon>
        <taxon>Streptosporangiales</taxon>
        <taxon>Thermomonosporaceae</taxon>
        <taxon>Actinomadura</taxon>
    </lineage>
</organism>
<dbReference type="EMBL" id="JACJIA010000001">
    <property type="protein sequence ID" value="MBA8948884.1"/>
    <property type="molecule type" value="Genomic_DNA"/>
</dbReference>
<evidence type="ECO:0000259" key="2">
    <source>
        <dbReference type="Pfam" id="PF01048"/>
    </source>
</evidence>
<dbReference type="EC" id="3.2.2.9" evidence="3"/>
<dbReference type="PANTHER" id="PTHR46832">
    <property type="entry name" value="5'-METHYLTHIOADENOSINE/S-ADENOSYLHOMOCYSTEINE NUCLEOSIDASE"/>
    <property type="match status" value="1"/>
</dbReference>
<comment type="caution">
    <text evidence="3">The sequence shown here is derived from an EMBL/GenBank/DDBJ whole genome shotgun (WGS) entry which is preliminary data.</text>
</comment>
<name>A0A7W3QIW2_ACTNM</name>
<evidence type="ECO:0000313" key="4">
    <source>
        <dbReference type="Proteomes" id="UP000572680"/>
    </source>
</evidence>
<dbReference type="SUPFAM" id="SSF53167">
    <property type="entry name" value="Purine and uridine phosphorylases"/>
    <property type="match status" value="1"/>
</dbReference>
<dbReference type="AlphaFoldDB" id="A0A7W3QIW2"/>
<accession>A0A7W3QIW2</accession>
<dbReference type="PANTHER" id="PTHR46832:SF1">
    <property type="entry name" value="5'-METHYLTHIOADENOSINE_S-ADENOSYLHOMOCYSTEINE NUCLEOSIDASE"/>
    <property type="match status" value="1"/>
</dbReference>